<comment type="caution">
    <text evidence="4">The sequence shown here is derived from an EMBL/GenBank/DDBJ whole genome shotgun (WGS) entry which is preliminary data.</text>
</comment>
<feature type="domain" description="Clp ATPase C-terminal" evidence="3">
    <location>
        <begin position="7"/>
        <end position="103"/>
    </location>
</feature>
<proteinExistence type="predicted"/>
<dbReference type="PANTHER" id="PTHR48102">
    <property type="entry name" value="ATP-DEPENDENT CLP PROTEASE ATP-BINDING SUBUNIT CLPX-LIKE, MITOCHONDRIAL-RELATED"/>
    <property type="match status" value="1"/>
</dbReference>
<evidence type="ECO:0000256" key="1">
    <source>
        <dbReference type="ARBA" id="ARBA00022741"/>
    </source>
</evidence>
<keyword evidence="4" id="KW-0645">Protease</keyword>
<keyword evidence="1" id="KW-0547">Nucleotide-binding</keyword>
<dbReference type="GO" id="GO:0051603">
    <property type="term" value="P:proteolysis involved in protein catabolic process"/>
    <property type="evidence" value="ECO:0007669"/>
    <property type="project" value="TreeGrafter"/>
</dbReference>
<sequence length="117" mass="13498">RVELQSLTKDDFYRILKDPKNALTKQYQALLMAEDVQLDFEDAALSRLAEIAFEVNSEVENIGARRLHTVMSRLLNDLLFDVPDQLPAGTHLTVTPQLVEERLRDMVKNRDLSQYIL</sequence>
<dbReference type="GO" id="GO:0009376">
    <property type="term" value="C:HslUV protease complex"/>
    <property type="evidence" value="ECO:0007669"/>
    <property type="project" value="TreeGrafter"/>
</dbReference>
<dbReference type="PANTHER" id="PTHR48102:SF3">
    <property type="entry name" value="ATP-DEPENDENT PROTEASE ATPASE SUBUNIT HSLU"/>
    <property type="match status" value="1"/>
</dbReference>
<dbReference type="InterPro" id="IPR050052">
    <property type="entry name" value="ATP-dep_Clp_protease_ClpX"/>
</dbReference>
<evidence type="ECO:0000313" key="4">
    <source>
        <dbReference type="EMBL" id="GFD41005.1"/>
    </source>
</evidence>
<dbReference type="Pfam" id="PF10431">
    <property type="entry name" value="ClpB_D2-small"/>
    <property type="match status" value="1"/>
</dbReference>
<feature type="non-terminal residue" evidence="4">
    <location>
        <position position="1"/>
    </location>
</feature>
<reference evidence="4" key="1">
    <citation type="journal article" date="2019" name="Sci. Rep.">
        <title>Draft genome of Tanacetum cinerariifolium, the natural source of mosquito coil.</title>
        <authorList>
            <person name="Yamashiro T."/>
            <person name="Shiraishi A."/>
            <person name="Satake H."/>
            <person name="Nakayama K."/>
        </authorList>
    </citation>
    <scope>NUCLEOTIDE SEQUENCE</scope>
</reference>
<dbReference type="Gene3D" id="1.10.8.60">
    <property type="match status" value="1"/>
</dbReference>
<keyword evidence="4" id="KW-0378">Hydrolase</keyword>
<dbReference type="InterPro" id="IPR027417">
    <property type="entry name" value="P-loop_NTPase"/>
</dbReference>
<dbReference type="GO" id="GO:0005524">
    <property type="term" value="F:ATP binding"/>
    <property type="evidence" value="ECO:0007669"/>
    <property type="project" value="UniProtKB-KW"/>
</dbReference>
<accession>A0A699VZE1</accession>
<dbReference type="SMART" id="SM01086">
    <property type="entry name" value="ClpB_D2-small"/>
    <property type="match status" value="1"/>
</dbReference>
<keyword evidence="2 4" id="KW-0067">ATP-binding</keyword>
<dbReference type="GO" id="GO:0016887">
    <property type="term" value="F:ATP hydrolysis activity"/>
    <property type="evidence" value="ECO:0007669"/>
    <property type="project" value="TreeGrafter"/>
</dbReference>
<dbReference type="SUPFAM" id="SSF52540">
    <property type="entry name" value="P-loop containing nucleoside triphosphate hydrolases"/>
    <property type="match status" value="1"/>
</dbReference>
<gene>
    <name evidence="4" type="ORF">Tci_912974</name>
</gene>
<protein>
    <submittedName>
        <fullName evidence="4">ATP-dependent hsl protease ATP-binding subunit HslU</fullName>
    </submittedName>
</protein>
<evidence type="ECO:0000256" key="2">
    <source>
        <dbReference type="ARBA" id="ARBA00022840"/>
    </source>
</evidence>
<dbReference type="EMBL" id="BKCJ011544104">
    <property type="protein sequence ID" value="GFD41005.1"/>
    <property type="molecule type" value="Genomic_DNA"/>
</dbReference>
<organism evidence="4">
    <name type="scientific">Tanacetum cinerariifolium</name>
    <name type="common">Dalmatian daisy</name>
    <name type="synonym">Chrysanthemum cinerariifolium</name>
    <dbReference type="NCBI Taxonomy" id="118510"/>
    <lineage>
        <taxon>Eukaryota</taxon>
        <taxon>Viridiplantae</taxon>
        <taxon>Streptophyta</taxon>
        <taxon>Embryophyta</taxon>
        <taxon>Tracheophyta</taxon>
        <taxon>Spermatophyta</taxon>
        <taxon>Magnoliopsida</taxon>
        <taxon>eudicotyledons</taxon>
        <taxon>Gunneridae</taxon>
        <taxon>Pentapetalae</taxon>
        <taxon>asterids</taxon>
        <taxon>campanulids</taxon>
        <taxon>Asterales</taxon>
        <taxon>Asteraceae</taxon>
        <taxon>Asteroideae</taxon>
        <taxon>Anthemideae</taxon>
        <taxon>Anthemidinae</taxon>
        <taxon>Tanacetum</taxon>
    </lineage>
</organism>
<name>A0A699VZE1_TANCI</name>
<evidence type="ECO:0000259" key="3">
    <source>
        <dbReference type="SMART" id="SM01086"/>
    </source>
</evidence>
<dbReference type="GO" id="GO:0008233">
    <property type="term" value="F:peptidase activity"/>
    <property type="evidence" value="ECO:0007669"/>
    <property type="project" value="UniProtKB-KW"/>
</dbReference>
<dbReference type="AlphaFoldDB" id="A0A699VZE1"/>
<dbReference type="InterPro" id="IPR019489">
    <property type="entry name" value="Clp_ATPase_C"/>
</dbReference>